<feature type="non-terminal residue" evidence="2">
    <location>
        <position position="1"/>
    </location>
</feature>
<protein>
    <submittedName>
        <fullName evidence="2">Uncharacterized protein</fullName>
    </submittedName>
</protein>
<keyword evidence="1" id="KW-0812">Transmembrane</keyword>
<keyword evidence="3" id="KW-1185">Reference proteome</keyword>
<comment type="caution">
    <text evidence="2">The sequence shown here is derived from an EMBL/GenBank/DDBJ whole genome shotgun (WGS) entry which is preliminary data.</text>
</comment>
<accession>A0ABU6UXM6</accession>
<name>A0ABU6UXM6_9FABA</name>
<evidence type="ECO:0000313" key="3">
    <source>
        <dbReference type="Proteomes" id="UP001341840"/>
    </source>
</evidence>
<evidence type="ECO:0000256" key="1">
    <source>
        <dbReference type="SAM" id="Phobius"/>
    </source>
</evidence>
<keyword evidence="1" id="KW-1133">Transmembrane helix</keyword>
<sequence length="67" mass="7359">ALVWRLGMGLRDAWPRLDFGVHALALAWVFLEVGSSLAMLRLWLPRLGMGYLGLSFGSGCIGVEFHA</sequence>
<proteinExistence type="predicted"/>
<dbReference type="Proteomes" id="UP001341840">
    <property type="component" value="Unassembled WGS sequence"/>
</dbReference>
<evidence type="ECO:0000313" key="2">
    <source>
        <dbReference type="EMBL" id="MED6165050.1"/>
    </source>
</evidence>
<feature type="transmembrane region" description="Helical" evidence="1">
    <location>
        <begin position="20"/>
        <end position="44"/>
    </location>
</feature>
<dbReference type="EMBL" id="JASCZI010123065">
    <property type="protein sequence ID" value="MED6165050.1"/>
    <property type="molecule type" value="Genomic_DNA"/>
</dbReference>
<gene>
    <name evidence="2" type="ORF">PIB30_095970</name>
</gene>
<keyword evidence="1" id="KW-0472">Membrane</keyword>
<reference evidence="2 3" key="1">
    <citation type="journal article" date="2023" name="Plants (Basel)">
        <title>Bridging the Gap: Combining Genomics and Transcriptomics Approaches to Understand Stylosanthes scabra, an Orphan Legume from the Brazilian Caatinga.</title>
        <authorList>
            <person name="Ferreira-Neto J.R.C."/>
            <person name="da Silva M.D."/>
            <person name="Binneck E."/>
            <person name="de Melo N.F."/>
            <person name="da Silva R.H."/>
            <person name="de Melo A.L.T.M."/>
            <person name="Pandolfi V."/>
            <person name="Bustamante F.O."/>
            <person name="Brasileiro-Vidal A.C."/>
            <person name="Benko-Iseppon A.M."/>
        </authorList>
    </citation>
    <scope>NUCLEOTIDE SEQUENCE [LARGE SCALE GENOMIC DNA]</scope>
    <source>
        <tissue evidence="2">Leaves</tissue>
    </source>
</reference>
<organism evidence="2 3">
    <name type="scientific">Stylosanthes scabra</name>
    <dbReference type="NCBI Taxonomy" id="79078"/>
    <lineage>
        <taxon>Eukaryota</taxon>
        <taxon>Viridiplantae</taxon>
        <taxon>Streptophyta</taxon>
        <taxon>Embryophyta</taxon>
        <taxon>Tracheophyta</taxon>
        <taxon>Spermatophyta</taxon>
        <taxon>Magnoliopsida</taxon>
        <taxon>eudicotyledons</taxon>
        <taxon>Gunneridae</taxon>
        <taxon>Pentapetalae</taxon>
        <taxon>rosids</taxon>
        <taxon>fabids</taxon>
        <taxon>Fabales</taxon>
        <taxon>Fabaceae</taxon>
        <taxon>Papilionoideae</taxon>
        <taxon>50 kb inversion clade</taxon>
        <taxon>dalbergioids sensu lato</taxon>
        <taxon>Dalbergieae</taxon>
        <taxon>Pterocarpus clade</taxon>
        <taxon>Stylosanthes</taxon>
    </lineage>
</organism>